<organism evidence="1">
    <name type="scientific">Solanum chacoense</name>
    <name type="common">Chaco potato</name>
    <dbReference type="NCBI Taxonomy" id="4108"/>
    <lineage>
        <taxon>Eukaryota</taxon>
        <taxon>Viridiplantae</taxon>
        <taxon>Streptophyta</taxon>
        <taxon>Embryophyta</taxon>
        <taxon>Tracheophyta</taxon>
        <taxon>Spermatophyta</taxon>
        <taxon>Magnoliopsida</taxon>
        <taxon>eudicotyledons</taxon>
        <taxon>Gunneridae</taxon>
        <taxon>Pentapetalae</taxon>
        <taxon>asterids</taxon>
        <taxon>lamiids</taxon>
        <taxon>Solanales</taxon>
        <taxon>Solanaceae</taxon>
        <taxon>Solanoideae</taxon>
        <taxon>Solaneae</taxon>
        <taxon>Solanum</taxon>
    </lineage>
</organism>
<accession>A0A0V0ICF2</accession>
<evidence type="ECO:0000313" key="1">
    <source>
        <dbReference type="EMBL" id="JAP29769.1"/>
    </source>
</evidence>
<dbReference type="EMBL" id="GEDG01008759">
    <property type="protein sequence ID" value="JAP29769.1"/>
    <property type="molecule type" value="Transcribed_RNA"/>
</dbReference>
<protein>
    <submittedName>
        <fullName evidence="1">Putative ovule protein</fullName>
    </submittedName>
</protein>
<sequence length="152" mass="17261">MCTLIYDSRFRVNEETSMAMSWISFPNLLPTFFVKECLFSLASTVGKPIHLDQATINKTRPSCACVKVLVDLKGSFPKVVQMNIESVQTGEIRTNMIAIQYDYVPKYCLECKMQGNNKENCKVINYRSIGEKNTQQMQDKAQFKQALQAAKG</sequence>
<dbReference type="PANTHER" id="PTHR31286">
    <property type="entry name" value="GLYCINE-RICH CELL WALL STRUCTURAL PROTEIN 1.8-LIKE"/>
    <property type="match status" value="1"/>
</dbReference>
<reference evidence="1" key="1">
    <citation type="submission" date="2015-12" db="EMBL/GenBank/DDBJ databases">
        <title>Gene expression during late stages of embryo sac development: a critical building block for successful pollen-pistil interactions.</title>
        <authorList>
            <person name="Liu Y."/>
            <person name="Joly V."/>
            <person name="Sabar M."/>
            <person name="Matton D.P."/>
        </authorList>
    </citation>
    <scope>NUCLEOTIDE SEQUENCE</scope>
</reference>
<dbReference type="InterPro" id="IPR040256">
    <property type="entry name" value="At4g02000-like"/>
</dbReference>
<proteinExistence type="predicted"/>
<dbReference type="PANTHER" id="PTHR31286:SF79">
    <property type="entry name" value="N-6 ADENINE-SPECIFIC DNA METHYLASE"/>
    <property type="match status" value="1"/>
</dbReference>
<dbReference type="AlphaFoldDB" id="A0A0V0ICF2"/>
<name>A0A0V0ICF2_SOLCH</name>